<keyword evidence="3" id="KW-1185">Reference proteome</keyword>
<proteinExistence type="predicted"/>
<evidence type="ECO:0000259" key="1">
    <source>
        <dbReference type="Pfam" id="PF03432"/>
    </source>
</evidence>
<protein>
    <submittedName>
        <fullName evidence="2">Relaxase/mobilization nuclease domain-containing protein</fullName>
    </submittedName>
</protein>
<dbReference type="Pfam" id="PF03432">
    <property type="entry name" value="Relaxase"/>
    <property type="match status" value="1"/>
</dbReference>
<dbReference type="InterPro" id="IPR005094">
    <property type="entry name" value="Endonuclease_MobA/VirD2"/>
</dbReference>
<sequence>MVALTYDRPDPGVLIRYNEAKVARGIAECLLAGNMPLGKEDLSPQQRMAYLRNRCSLNANIQLPCLHAILGFHPLDGRLRSGEFAELAYRYMDLIGFGRQPFLLYSHWDTYHPHLHLVTTNIEPDGNQIYTHRLALRSSIPAAQRIESEFGLVRARSVKAARNSKGTGIVAYSTGKRPASNYMAEAISFLRRNYRFSCLTGWNALLGLYGIRAYQATGDPSKLRYYLTDHNGRPISRGLSERKIFSGPRMALGADLPGYSSGVTPLRVRTVLAQTCSSGDPSPERLSRALSAQGAEAVSVWSAVGDREIVVIDHIWRQAVPASMLGLEAKQADLLERAIRKEGRSAEKGQLQEGNSVLNHRKIQRIYI</sequence>
<dbReference type="Proteomes" id="UP001597205">
    <property type="component" value="Unassembled WGS sequence"/>
</dbReference>
<feature type="domain" description="MobA/VirD2-like nuclease" evidence="1">
    <location>
        <begin position="42"/>
        <end position="152"/>
    </location>
</feature>
<name>A0ABW3RML7_9SPHI</name>
<dbReference type="RefSeq" id="WP_380897109.1">
    <property type="nucleotide sequence ID" value="NZ_JBHTKY010000019.1"/>
</dbReference>
<reference evidence="3" key="1">
    <citation type="journal article" date="2019" name="Int. J. Syst. Evol. Microbiol.">
        <title>The Global Catalogue of Microorganisms (GCM) 10K type strain sequencing project: providing services to taxonomists for standard genome sequencing and annotation.</title>
        <authorList>
            <consortium name="The Broad Institute Genomics Platform"/>
            <consortium name="The Broad Institute Genome Sequencing Center for Infectious Disease"/>
            <person name="Wu L."/>
            <person name="Ma J."/>
        </authorList>
    </citation>
    <scope>NUCLEOTIDE SEQUENCE [LARGE SCALE GENOMIC DNA]</scope>
    <source>
        <strain evidence="3">CCUG 52468</strain>
    </source>
</reference>
<organism evidence="2 3">
    <name type="scientific">Sphingobacterium daejeonense</name>
    <dbReference type="NCBI Taxonomy" id="371142"/>
    <lineage>
        <taxon>Bacteria</taxon>
        <taxon>Pseudomonadati</taxon>
        <taxon>Bacteroidota</taxon>
        <taxon>Sphingobacteriia</taxon>
        <taxon>Sphingobacteriales</taxon>
        <taxon>Sphingobacteriaceae</taxon>
        <taxon>Sphingobacterium</taxon>
    </lineage>
</organism>
<dbReference type="EMBL" id="JBHTKY010000019">
    <property type="protein sequence ID" value="MFD1166449.1"/>
    <property type="molecule type" value="Genomic_DNA"/>
</dbReference>
<accession>A0ABW3RML7</accession>
<evidence type="ECO:0000313" key="3">
    <source>
        <dbReference type="Proteomes" id="UP001597205"/>
    </source>
</evidence>
<comment type="caution">
    <text evidence="2">The sequence shown here is derived from an EMBL/GenBank/DDBJ whole genome shotgun (WGS) entry which is preliminary data.</text>
</comment>
<gene>
    <name evidence="2" type="ORF">ACFQ2C_12615</name>
</gene>
<evidence type="ECO:0000313" key="2">
    <source>
        <dbReference type="EMBL" id="MFD1166449.1"/>
    </source>
</evidence>